<evidence type="ECO:0000259" key="5">
    <source>
        <dbReference type="PROSITE" id="PS51371"/>
    </source>
</evidence>
<evidence type="ECO:0000313" key="7">
    <source>
        <dbReference type="Proteomes" id="UP000799421"/>
    </source>
</evidence>
<feature type="region of interest" description="Disordered" evidence="4">
    <location>
        <begin position="426"/>
        <end position="478"/>
    </location>
</feature>
<dbReference type="CDD" id="cd02205">
    <property type="entry name" value="CBS_pair_SF"/>
    <property type="match status" value="1"/>
</dbReference>
<evidence type="ECO:0000256" key="2">
    <source>
        <dbReference type="ARBA" id="ARBA00023122"/>
    </source>
</evidence>
<keyword evidence="2 3" id="KW-0129">CBS domain</keyword>
<feature type="region of interest" description="Disordered" evidence="4">
    <location>
        <begin position="355"/>
        <end position="389"/>
    </location>
</feature>
<dbReference type="Pfam" id="PF00571">
    <property type="entry name" value="CBS"/>
    <property type="match status" value="1"/>
</dbReference>
<evidence type="ECO:0000313" key="6">
    <source>
        <dbReference type="EMBL" id="KAF2859541.1"/>
    </source>
</evidence>
<sequence length="478" mass="51942">MATDRTPSSHRREPSLHPSPAVSHRSSFAENLRGNPRRMPSFTGGLNDLLMYPPTKDGAESRFRGRDWRSVQVSEIIDTADARFVELDTSIEETTKLLIRSGSPNVVLVRESHKTKTCIDTFDYSDLNAYLLLVLGLSSPPESQDMVRRARGGEAIPLRDLLHHLGPREPPIAMPRTADLTRAMEVLGSGMHRVVITKEGTSEAVGVLSQLRLVRFFWDNDQNFAATSDLYARSLKELQLGTKDVMSIGGDRPLSDALLLMHEQGITSLPVLDAQRNVVGNVSHVDVRLLTDTSSIPLLSSSCLHFISVILSERGLEDGKDSYPVFYVTPLSTLAQTVAKLCATRSHRMWIVDQQASPSGSVPPSPGIVASSGPPGTPMARRASHDIGSTAPPTIIPGASLSGRLSGVVSLTDILNLFARASGLSPCDPDEIRKRRRRSSSSSQRPNLDSVRASMERPRGDSSAGRSSRSTSSNRVVA</sequence>
<dbReference type="OrthoDB" id="449052at2759"/>
<evidence type="ECO:0000256" key="3">
    <source>
        <dbReference type="PROSITE-ProRule" id="PRU00703"/>
    </source>
</evidence>
<accession>A0A6A7BWF1</accession>
<dbReference type="GO" id="GO:0004865">
    <property type="term" value="F:protein serine/threonine phosphatase inhibitor activity"/>
    <property type="evidence" value="ECO:0007669"/>
    <property type="project" value="TreeGrafter"/>
</dbReference>
<evidence type="ECO:0000256" key="1">
    <source>
        <dbReference type="ARBA" id="ARBA00022737"/>
    </source>
</evidence>
<dbReference type="SMART" id="SM00116">
    <property type="entry name" value="CBS"/>
    <property type="match status" value="3"/>
</dbReference>
<dbReference type="Proteomes" id="UP000799421">
    <property type="component" value="Unassembled WGS sequence"/>
</dbReference>
<dbReference type="SUPFAM" id="SSF54631">
    <property type="entry name" value="CBS-domain pair"/>
    <property type="match status" value="2"/>
</dbReference>
<feature type="region of interest" description="Disordered" evidence="4">
    <location>
        <begin position="1"/>
        <end position="46"/>
    </location>
</feature>
<keyword evidence="1" id="KW-0677">Repeat</keyword>
<keyword evidence="7" id="KW-1185">Reference proteome</keyword>
<dbReference type="PROSITE" id="PS51371">
    <property type="entry name" value="CBS"/>
    <property type="match status" value="1"/>
</dbReference>
<dbReference type="GO" id="GO:0042149">
    <property type="term" value="P:cellular response to glucose starvation"/>
    <property type="evidence" value="ECO:0007669"/>
    <property type="project" value="TreeGrafter"/>
</dbReference>
<evidence type="ECO:0000256" key="4">
    <source>
        <dbReference type="SAM" id="MobiDB-lite"/>
    </source>
</evidence>
<gene>
    <name evidence="6" type="ORF">K470DRAFT_249012</name>
</gene>
<organism evidence="6 7">
    <name type="scientific">Piedraia hortae CBS 480.64</name>
    <dbReference type="NCBI Taxonomy" id="1314780"/>
    <lineage>
        <taxon>Eukaryota</taxon>
        <taxon>Fungi</taxon>
        <taxon>Dikarya</taxon>
        <taxon>Ascomycota</taxon>
        <taxon>Pezizomycotina</taxon>
        <taxon>Dothideomycetes</taxon>
        <taxon>Dothideomycetidae</taxon>
        <taxon>Capnodiales</taxon>
        <taxon>Piedraiaceae</taxon>
        <taxon>Piedraia</taxon>
    </lineage>
</organism>
<name>A0A6A7BWF1_9PEZI</name>
<dbReference type="Gene3D" id="3.10.580.10">
    <property type="entry name" value="CBS-domain"/>
    <property type="match status" value="2"/>
</dbReference>
<protein>
    <recommendedName>
        <fullName evidence="5">CBS domain-containing protein</fullName>
    </recommendedName>
</protein>
<dbReference type="InterPro" id="IPR050511">
    <property type="entry name" value="AMPK_gamma/SDS23_families"/>
</dbReference>
<dbReference type="PANTHER" id="PTHR13780:SF36">
    <property type="entry name" value="CBS DOMAIN-CONTAINING PROTEIN"/>
    <property type="match status" value="1"/>
</dbReference>
<dbReference type="InterPro" id="IPR000644">
    <property type="entry name" value="CBS_dom"/>
</dbReference>
<dbReference type="AlphaFoldDB" id="A0A6A7BWF1"/>
<proteinExistence type="predicted"/>
<dbReference type="PANTHER" id="PTHR13780">
    <property type="entry name" value="AMP-ACTIVATED PROTEIN KINASE, GAMMA REGULATORY SUBUNIT"/>
    <property type="match status" value="1"/>
</dbReference>
<dbReference type="EMBL" id="MU005991">
    <property type="protein sequence ID" value="KAF2859541.1"/>
    <property type="molecule type" value="Genomic_DNA"/>
</dbReference>
<reference evidence="6" key="1">
    <citation type="journal article" date="2020" name="Stud. Mycol.">
        <title>101 Dothideomycetes genomes: a test case for predicting lifestyles and emergence of pathogens.</title>
        <authorList>
            <person name="Haridas S."/>
            <person name="Albert R."/>
            <person name="Binder M."/>
            <person name="Bloem J."/>
            <person name="Labutti K."/>
            <person name="Salamov A."/>
            <person name="Andreopoulos B."/>
            <person name="Baker S."/>
            <person name="Barry K."/>
            <person name="Bills G."/>
            <person name="Bluhm B."/>
            <person name="Cannon C."/>
            <person name="Castanera R."/>
            <person name="Culley D."/>
            <person name="Daum C."/>
            <person name="Ezra D."/>
            <person name="Gonzalez J."/>
            <person name="Henrissat B."/>
            <person name="Kuo A."/>
            <person name="Liang C."/>
            <person name="Lipzen A."/>
            <person name="Lutzoni F."/>
            <person name="Magnuson J."/>
            <person name="Mondo S."/>
            <person name="Nolan M."/>
            <person name="Ohm R."/>
            <person name="Pangilinan J."/>
            <person name="Park H.-J."/>
            <person name="Ramirez L."/>
            <person name="Alfaro M."/>
            <person name="Sun H."/>
            <person name="Tritt A."/>
            <person name="Yoshinaga Y."/>
            <person name="Zwiers L.-H."/>
            <person name="Turgeon B."/>
            <person name="Goodwin S."/>
            <person name="Spatafora J."/>
            <person name="Crous P."/>
            <person name="Grigoriev I."/>
        </authorList>
    </citation>
    <scope>NUCLEOTIDE SEQUENCE</scope>
    <source>
        <strain evidence="6">CBS 480.64</strain>
    </source>
</reference>
<feature type="compositionally biased region" description="Low complexity" evidence="4">
    <location>
        <begin position="461"/>
        <end position="478"/>
    </location>
</feature>
<dbReference type="InterPro" id="IPR046342">
    <property type="entry name" value="CBS_dom_sf"/>
</dbReference>
<feature type="domain" description="CBS" evidence="5">
    <location>
        <begin position="241"/>
        <end position="298"/>
    </location>
</feature>